<dbReference type="GO" id="GO:0016020">
    <property type="term" value="C:membrane"/>
    <property type="evidence" value="ECO:0007669"/>
    <property type="project" value="TreeGrafter"/>
</dbReference>
<evidence type="ECO:0000313" key="3">
    <source>
        <dbReference type="Proteomes" id="UP000013827"/>
    </source>
</evidence>
<dbReference type="GO" id="GO:0005737">
    <property type="term" value="C:cytoplasm"/>
    <property type="evidence" value="ECO:0007669"/>
    <property type="project" value="TreeGrafter"/>
</dbReference>
<dbReference type="PANTHER" id="PTHR11566:SF21">
    <property type="entry name" value="DYNAMIN RELATED PROTEIN 1, ISOFORM A"/>
    <property type="match status" value="1"/>
</dbReference>
<dbReference type="PANTHER" id="PTHR11566">
    <property type="entry name" value="DYNAMIN"/>
    <property type="match status" value="1"/>
</dbReference>
<dbReference type="InterPro" id="IPR045063">
    <property type="entry name" value="Dynamin_N"/>
</dbReference>
<dbReference type="EnsemblProtists" id="EOD23350">
    <property type="protein sequence ID" value="EOD23350"/>
    <property type="gene ID" value="EMIHUDRAFT_78376"/>
</dbReference>
<dbReference type="Proteomes" id="UP000013827">
    <property type="component" value="Unassembled WGS sequence"/>
</dbReference>
<sequence>MRQLLKLPQVVVVGPQSHGKSTALEMLAGLNFLPRGSGIVTTRPFRITIRFNNRIVEPYAVVTSRGVLFHACRKMTREHLTVAG</sequence>
<evidence type="ECO:0000259" key="1">
    <source>
        <dbReference type="PROSITE" id="PS51718"/>
    </source>
</evidence>
<keyword evidence="3" id="KW-1185">Reference proteome</keyword>
<evidence type="ECO:0000313" key="2">
    <source>
        <dbReference type="EnsemblProtists" id="EOD23350"/>
    </source>
</evidence>
<dbReference type="AlphaFoldDB" id="A0A0D3JIL5"/>
<dbReference type="Gene3D" id="3.40.50.300">
    <property type="entry name" value="P-loop containing nucleotide triphosphate hydrolases"/>
    <property type="match status" value="1"/>
</dbReference>
<dbReference type="InterPro" id="IPR030381">
    <property type="entry name" value="G_DYNAMIN_dom"/>
</dbReference>
<dbReference type="PROSITE" id="PS51718">
    <property type="entry name" value="G_DYNAMIN_2"/>
    <property type="match status" value="1"/>
</dbReference>
<dbReference type="GO" id="GO:0005874">
    <property type="term" value="C:microtubule"/>
    <property type="evidence" value="ECO:0007669"/>
    <property type="project" value="TreeGrafter"/>
</dbReference>
<reference evidence="3" key="1">
    <citation type="journal article" date="2013" name="Nature">
        <title>Pan genome of the phytoplankton Emiliania underpins its global distribution.</title>
        <authorList>
            <person name="Read B.A."/>
            <person name="Kegel J."/>
            <person name="Klute M.J."/>
            <person name="Kuo A."/>
            <person name="Lefebvre S.C."/>
            <person name="Maumus F."/>
            <person name="Mayer C."/>
            <person name="Miller J."/>
            <person name="Monier A."/>
            <person name="Salamov A."/>
            <person name="Young J."/>
            <person name="Aguilar M."/>
            <person name="Claverie J.M."/>
            <person name="Frickenhaus S."/>
            <person name="Gonzalez K."/>
            <person name="Herman E.K."/>
            <person name="Lin Y.C."/>
            <person name="Napier J."/>
            <person name="Ogata H."/>
            <person name="Sarno A.F."/>
            <person name="Shmutz J."/>
            <person name="Schroeder D."/>
            <person name="de Vargas C."/>
            <person name="Verret F."/>
            <person name="von Dassow P."/>
            <person name="Valentin K."/>
            <person name="Van de Peer Y."/>
            <person name="Wheeler G."/>
            <person name="Dacks J.B."/>
            <person name="Delwiche C.F."/>
            <person name="Dyhrman S.T."/>
            <person name="Glockner G."/>
            <person name="John U."/>
            <person name="Richards T."/>
            <person name="Worden A.Z."/>
            <person name="Zhang X."/>
            <person name="Grigoriev I.V."/>
            <person name="Allen A.E."/>
            <person name="Bidle K."/>
            <person name="Borodovsky M."/>
            <person name="Bowler C."/>
            <person name="Brownlee C."/>
            <person name="Cock J.M."/>
            <person name="Elias M."/>
            <person name="Gladyshev V.N."/>
            <person name="Groth M."/>
            <person name="Guda C."/>
            <person name="Hadaegh A."/>
            <person name="Iglesias-Rodriguez M.D."/>
            <person name="Jenkins J."/>
            <person name="Jones B.M."/>
            <person name="Lawson T."/>
            <person name="Leese F."/>
            <person name="Lindquist E."/>
            <person name="Lobanov A."/>
            <person name="Lomsadze A."/>
            <person name="Malik S.B."/>
            <person name="Marsh M.E."/>
            <person name="Mackinder L."/>
            <person name="Mock T."/>
            <person name="Mueller-Roeber B."/>
            <person name="Pagarete A."/>
            <person name="Parker M."/>
            <person name="Probert I."/>
            <person name="Quesneville H."/>
            <person name="Raines C."/>
            <person name="Rensing S.A."/>
            <person name="Riano-Pachon D.M."/>
            <person name="Richier S."/>
            <person name="Rokitta S."/>
            <person name="Shiraiwa Y."/>
            <person name="Soanes D.M."/>
            <person name="van der Giezen M."/>
            <person name="Wahlund T.M."/>
            <person name="Williams B."/>
            <person name="Wilson W."/>
            <person name="Wolfe G."/>
            <person name="Wurch L.L."/>
        </authorList>
    </citation>
    <scope>NUCLEOTIDE SEQUENCE</scope>
</reference>
<dbReference type="InterPro" id="IPR022812">
    <property type="entry name" value="Dynamin"/>
</dbReference>
<dbReference type="KEGG" id="ehx:EMIHUDRAFT_78376"/>
<dbReference type="PRINTS" id="PR00195">
    <property type="entry name" value="DYNAMIN"/>
</dbReference>
<proteinExistence type="predicted"/>
<accession>A0A0D3JIL5</accession>
<organism evidence="2 3">
    <name type="scientific">Emiliania huxleyi (strain CCMP1516)</name>
    <dbReference type="NCBI Taxonomy" id="280463"/>
    <lineage>
        <taxon>Eukaryota</taxon>
        <taxon>Haptista</taxon>
        <taxon>Haptophyta</taxon>
        <taxon>Prymnesiophyceae</taxon>
        <taxon>Isochrysidales</taxon>
        <taxon>Noelaerhabdaceae</taxon>
        <taxon>Emiliania</taxon>
    </lineage>
</organism>
<dbReference type="RefSeq" id="XP_005775779.1">
    <property type="nucleotide sequence ID" value="XM_005775722.1"/>
</dbReference>
<dbReference type="GeneID" id="17268897"/>
<dbReference type="HOGENOM" id="CLU_2532209_0_0_1"/>
<dbReference type="STRING" id="2903.R1E9E4"/>
<dbReference type="SUPFAM" id="SSF52540">
    <property type="entry name" value="P-loop containing nucleoside triphosphate hydrolases"/>
    <property type="match status" value="1"/>
</dbReference>
<dbReference type="InterPro" id="IPR027417">
    <property type="entry name" value="P-loop_NTPase"/>
</dbReference>
<protein>
    <recommendedName>
        <fullName evidence="1">Dynamin-type G domain-containing protein</fullName>
    </recommendedName>
</protein>
<dbReference type="Pfam" id="PF00350">
    <property type="entry name" value="Dynamin_N"/>
    <property type="match status" value="1"/>
</dbReference>
<dbReference type="PaxDb" id="2903-EOD23350"/>
<dbReference type="GO" id="GO:0003924">
    <property type="term" value="F:GTPase activity"/>
    <property type="evidence" value="ECO:0007669"/>
    <property type="project" value="TreeGrafter"/>
</dbReference>
<name>A0A0D3JIL5_EMIH1</name>
<feature type="domain" description="Dynamin-type G" evidence="1">
    <location>
        <begin position="4"/>
        <end position="84"/>
    </location>
</feature>
<dbReference type="GO" id="GO:0008017">
    <property type="term" value="F:microtubule binding"/>
    <property type="evidence" value="ECO:0007669"/>
    <property type="project" value="TreeGrafter"/>
</dbReference>
<reference evidence="2" key="2">
    <citation type="submission" date="2024-10" db="UniProtKB">
        <authorList>
            <consortium name="EnsemblProtists"/>
        </authorList>
    </citation>
    <scope>IDENTIFICATION</scope>
</reference>
<dbReference type="GO" id="GO:0005525">
    <property type="term" value="F:GTP binding"/>
    <property type="evidence" value="ECO:0007669"/>
    <property type="project" value="InterPro"/>
</dbReference>